<dbReference type="Pfam" id="PF00089">
    <property type="entry name" value="Trypsin"/>
    <property type="match status" value="1"/>
</dbReference>
<dbReference type="PANTHER" id="PTHR24252">
    <property type="entry name" value="ACROSIN-RELATED"/>
    <property type="match status" value="1"/>
</dbReference>
<dbReference type="InterPro" id="IPR043504">
    <property type="entry name" value="Peptidase_S1_PA_chymotrypsin"/>
</dbReference>
<accession>A0A8C5UAC0</accession>
<dbReference type="FunFam" id="2.40.10.10:FF:000003">
    <property type="entry name" value="Transmembrane serine protease 3"/>
    <property type="match status" value="1"/>
</dbReference>
<keyword evidence="2 5" id="KW-0378">Hydrolase</keyword>
<keyword evidence="3 5" id="KW-0720">Serine protease</keyword>
<dbReference type="Proteomes" id="UP000694560">
    <property type="component" value="Unplaced"/>
</dbReference>
<dbReference type="Gene3D" id="2.40.10.10">
    <property type="entry name" value="Trypsin-like serine proteases"/>
    <property type="match status" value="1"/>
</dbReference>
<dbReference type="PANTHER" id="PTHR24252:SF10">
    <property type="entry name" value="SERINE PROTEASE 56"/>
    <property type="match status" value="1"/>
</dbReference>
<dbReference type="InterPro" id="IPR018114">
    <property type="entry name" value="TRYPSIN_HIS"/>
</dbReference>
<feature type="domain" description="Peptidase S1" evidence="6">
    <location>
        <begin position="30"/>
        <end position="255"/>
    </location>
</feature>
<reference evidence="7" key="2">
    <citation type="submission" date="2025-09" db="UniProtKB">
        <authorList>
            <consortium name="Ensembl"/>
        </authorList>
    </citation>
    <scope>IDENTIFICATION</scope>
</reference>
<evidence type="ECO:0000256" key="4">
    <source>
        <dbReference type="ARBA" id="ARBA00023157"/>
    </source>
</evidence>
<dbReference type="PROSITE" id="PS50240">
    <property type="entry name" value="TRYPSIN_DOM"/>
    <property type="match status" value="1"/>
</dbReference>
<dbReference type="InterPro" id="IPR009003">
    <property type="entry name" value="Peptidase_S1_PA"/>
</dbReference>
<dbReference type="SMART" id="SM00020">
    <property type="entry name" value="Tryp_SPc"/>
    <property type="match status" value="1"/>
</dbReference>
<dbReference type="CDD" id="cd00190">
    <property type="entry name" value="Tryp_SPc"/>
    <property type="match status" value="1"/>
</dbReference>
<sequence>MEGWERRRNLGRELEIVGDGANGTAPRGRIMGGSVAPRGAWPWLVSVRLHGELMCGGVLVGRSWVLTAAHCFGGYGAVVVGDHELGKPGAGKRAVPVRRILPHPKFNPKTFHGDLALLELAVPLAPSPTVSPVCLPSGPAEPSPGTPCYIAGWGSLYEGKRHPGAQVPLLSQETCRGALGKDLLTSAMFCAGYLSGGIDSCQGDSGGPLACQDPTSHHFVLYGITSWGDGCGERGKPGVYTRVTAFTDWLSLQMDRECHWLHHVGGWRCPGFFQHSWQRRFPRSCPWQTRAELLRPAGPGAAAPRAAVPRACPSLCLLRWVLQGTPGPGHLCPPGRGDMPRQDETLW</sequence>
<proteinExistence type="predicted"/>
<evidence type="ECO:0000256" key="5">
    <source>
        <dbReference type="RuleBase" id="RU363034"/>
    </source>
</evidence>
<keyword evidence="8" id="KW-1185">Reference proteome</keyword>
<keyword evidence="4" id="KW-1015">Disulfide bond</keyword>
<dbReference type="AlphaFoldDB" id="A0A8C5UAC0"/>
<evidence type="ECO:0000259" key="6">
    <source>
        <dbReference type="PROSITE" id="PS50240"/>
    </source>
</evidence>
<dbReference type="PROSITE" id="PS00135">
    <property type="entry name" value="TRYPSIN_SER"/>
    <property type="match status" value="1"/>
</dbReference>
<dbReference type="Ensembl" id="ENSMCST00000018271.1">
    <property type="protein sequence ID" value="ENSMCSP00000017819.1"/>
    <property type="gene ID" value="ENSMCSG00000012498.1"/>
</dbReference>
<evidence type="ECO:0000256" key="2">
    <source>
        <dbReference type="ARBA" id="ARBA00022801"/>
    </source>
</evidence>
<dbReference type="SUPFAM" id="SSF50494">
    <property type="entry name" value="Trypsin-like serine proteases"/>
    <property type="match status" value="1"/>
</dbReference>
<dbReference type="GO" id="GO:0006508">
    <property type="term" value="P:proteolysis"/>
    <property type="evidence" value="ECO:0007669"/>
    <property type="project" value="UniProtKB-KW"/>
</dbReference>
<reference evidence="7" key="1">
    <citation type="submission" date="2025-08" db="UniProtKB">
        <authorList>
            <consortium name="Ensembl"/>
        </authorList>
    </citation>
    <scope>IDENTIFICATION</scope>
</reference>
<protein>
    <recommendedName>
        <fullName evidence="6">Peptidase S1 domain-containing protein</fullName>
    </recommendedName>
</protein>
<dbReference type="PROSITE" id="PS00134">
    <property type="entry name" value="TRYPSIN_HIS"/>
    <property type="match status" value="1"/>
</dbReference>
<organism evidence="7 8">
    <name type="scientific">Malurus cyaneus samueli</name>
    <dbReference type="NCBI Taxonomy" id="2593467"/>
    <lineage>
        <taxon>Eukaryota</taxon>
        <taxon>Metazoa</taxon>
        <taxon>Chordata</taxon>
        <taxon>Craniata</taxon>
        <taxon>Vertebrata</taxon>
        <taxon>Euteleostomi</taxon>
        <taxon>Archelosauria</taxon>
        <taxon>Archosauria</taxon>
        <taxon>Dinosauria</taxon>
        <taxon>Saurischia</taxon>
        <taxon>Theropoda</taxon>
        <taxon>Coelurosauria</taxon>
        <taxon>Aves</taxon>
        <taxon>Neognathae</taxon>
        <taxon>Neoaves</taxon>
        <taxon>Telluraves</taxon>
        <taxon>Australaves</taxon>
        <taxon>Passeriformes</taxon>
        <taxon>Meliphagoidea</taxon>
        <taxon>Maluridae</taxon>
        <taxon>Malurus</taxon>
    </lineage>
</organism>
<evidence type="ECO:0000313" key="8">
    <source>
        <dbReference type="Proteomes" id="UP000694560"/>
    </source>
</evidence>
<dbReference type="PRINTS" id="PR00722">
    <property type="entry name" value="CHYMOTRYPSIN"/>
</dbReference>
<dbReference type="OrthoDB" id="6380398at2759"/>
<dbReference type="InterPro" id="IPR001254">
    <property type="entry name" value="Trypsin_dom"/>
</dbReference>
<dbReference type="InterPro" id="IPR033116">
    <property type="entry name" value="TRYPSIN_SER"/>
</dbReference>
<name>A0A8C5UAC0_9PASS</name>
<evidence type="ECO:0000256" key="1">
    <source>
        <dbReference type="ARBA" id="ARBA00022670"/>
    </source>
</evidence>
<dbReference type="GO" id="GO:0004252">
    <property type="term" value="F:serine-type endopeptidase activity"/>
    <property type="evidence" value="ECO:0007669"/>
    <property type="project" value="InterPro"/>
</dbReference>
<evidence type="ECO:0000256" key="3">
    <source>
        <dbReference type="ARBA" id="ARBA00022825"/>
    </source>
</evidence>
<dbReference type="InterPro" id="IPR001314">
    <property type="entry name" value="Peptidase_S1A"/>
</dbReference>
<evidence type="ECO:0000313" key="7">
    <source>
        <dbReference type="Ensembl" id="ENSMCSP00000017819.1"/>
    </source>
</evidence>
<keyword evidence="1 5" id="KW-0645">Protease</keyword>